<keyword evidence="4" id="KW-0949">S-adenosyl-L-methionine</keyword>
<evidence type="ECO:0000259" key="8">
    <source>
        <dbReference type="Pfam" id="PF07669"/>
    </source>
</evidence>
<name>A0A0F9TCN2_9ZZZZ</name>
<dbReference type="Gene3D" id="3.40.50.150">
    <property type="entry name" value="Vaccinia Virus protein VP39"/>
    <property type="match status" value="1"/>
</dbReference>
<keyword evidence="5" id="KW-0680">Restriction system</keyword>
<feature type="domain" description="Type II methyltransferase M.TaqI-like" evidence="8">
    <location>
        <begin position="97"/>
        <end position="286"/>
    </location>
</feature>
<evidence type="ECO:0000256" key="2">
    <source>
        <dbReference type="ARBA" id="ARBA00022603"/>
    </source>
</evidence>
<evidence type="ECO:0000256" key="1">
    <source>
        <dbReference type="ARBA" id="ARBA00011900"/>
    </source>
</evidence>
<dbReference type="InterPro" id="IPR002052">
    <property type="entry name" value="DNA_methylase_N6_adenine_CS"/>
</dbReference>
<proteinExistence type="predicted"/>
<evidence type="ECO:0000256" key="7">
    <source>
        <dbReference type="ARBA" id="ARBA00047942"/>
    </source>
</evidence>
<keyword evidence="2" id="KW-0489">Methyltransferase</keyword>
<accession>A0A0F9TCN2</accession>
<gene>
    <name evidence="9" type="ORF">LCGC14_0408280</name>
</gene>
<sequence length="531" mass="59792">MSNTPTTTVSAVRKMGAADVLDTIANLSNDEVFTPPKLANQVLDLLPKHVWSDSSLKFLDPCVKTGVFLREIVKRLMVGLKDEFPDVVERREHILRNQIYGIAITELTALMSRRTVYCSSDATREPNPDFPENCYSAVKFDEPEGNIAFPLVGHNWPEKKGIIAPSTSCAVCGAKYSDFTGDDREGMENYAYPFIHMDIQEIFGEMQFDVVIGNPPYQIGKNSADKNNAARSIYQCFVEKGDSLRPRYLSFIIPSRWMNGGRDEVSTVRDVVFGSGKTRHLVDHRFEGDIFPGVKVPGGVCYFLLDRQYTGGFEYTYHSAEFTGSVSNVENPSQNFYRDPRSSSIINKVKSKCIDSMNTVVSSQKPYGLRNNFPAQPGRLHNSVEVITSSGIEYADADLIRDPMSNLCKYKIFLSKTTSENGGKINSDGARRLFSRIIVGEPNQVCSETYLAIGSYDEENSANNMMQFLRTRFVRYLAGCRIDTQNISKDKFDLIPLLDMSRSWCDAELFEFFDLSIEEIELICSTIKEMP</sequence>
<comment type="caution">
    <text evidence="9">The sequence shown here is derived from an EMBL/GenBank/DDBJ whole genome shotgun (WGS) entry which is preliminary data.</text>
</comment>
<dbReference type="PRINTS" id="PR00507">
    <property type="entry name" value="N12N6MTFRASE"/>
</dbReference>
<dbReference type="SUPFAM" id="SSF53335">
    <property type="entry name" value="S-adenosyl-L-methionine-dependent methyltransferases"/>
    <property type="match status" value="1"/>
</dbReference>
<protein>
    <recommendedName>
        <fullName evidence="1">site-specific DNA-methyltransferase (adenine-specific)</fullName>
        <ecNumber evidence="1">2.1.1.72</ecNumber>
    </recommendedName>
</protein>
<keyword evidence="6" id="KW-0238">DNA-binding</keyword>
<dbReference type="AlphaFoldDB" id="A0A0F9TCN2"/>
<dbReference type="EMBL" id="LAZR01000357">
    <property type="protein sequence ID" value="KKN72687.1"/>
    <property type="molecule type" value="Genomic_DNA"/>
</dbReference>
<dbReference type="GO" id="GO:0009307">
    <property type="term" value="P:DNA restriction-modification system"/>
    <property type="evidence" value="ECO:0007669"/>
    <property type="project" value="UniProtKB-KW"/>
</dbReference>
<dbReference type="InterPro" id="IPR050953">
    <property type="entry name" value="N4_N6_ade-DNA_methylase"/>
</dbReference>
<reference evidence="9" key="1">
    <citation type="journal article" date="2015" name="Nature">
        <title>Complex archaea that bridge the gap between prokaryotes and eukaryotes.</title>
        <authorList>
            <person name="Spang A."/>
            <person name="Saw J.H."/>
            <person name="Jorgensen S.L."/>
            <person name="Zaremba-Niedzwiedzka K."/>
            <person name="Martijn J."/>
            <person name="Lind A.E."/>
            <person name="van Eijk R."/>
            <person name="Schleper C."/>
            <person name="Guy L."/>
            <person name="Ettema T.J."/>
        </authorList>
    </citation>
    <scope>NUCLEOTIDE SEQUENCE</scope>
</reference>
<dbReference type="GO" id="GO:0003677">
    <property type="term" value="F:DNA binding"/>
    <property type="evidence" value="ECO:0007669"/>
    <property type="project" value="UniProtKB-KW"/>
</dbReference>
<dbReference type="GO" id="GO:0009007">
    <property type="term" value="F:site-specific DNA-methyltransferase (adenine-specific) activity"/>
    <property type="evidence" value="ECO:0007669"/>
    <property type="project" value="UniProtKB-EC"/>
</dbReference>
<dbReference type="PROSITE" id="PS00092">
    <property type="entry name" value="N6_MTASE"/>
    <property type="match status" value="1"/>
</dbReference>
<keyword evidence="3" id="KW-0808">Transferase</keyword>
<dbReference type="EC" id="2.1.1.72" evidence="1"/>
<dbReference type="PANTHER" id="PTHR33841">
    <property type="entry name" value="DNA METHYLTRANSFERASE YEEA-RELATED"/>
    <property type="match status" value="1"/>
</dbReference>
<dbReference type="InterPro" id="IPR029063">
    <property type="entry name" value="SAM-dependent_MTases_sf"/>
</dbReference>
<dbReference type="PANTHER" id="PTHR33841:SF6">
    <property type="entry name" value="TYPE II METHYLTRANSFERASE M.HINDII"/>
    <property type="match status" value="1"/>
</dbReference>
<dbReference type="InterPro" id="IPR011639">
    <property type="entry name" value="MethylTrfase_TaqI-like_dom"/>
</dbReference>
<evidence type="ECO:0000313" key="9">
    <source>
        <dbReference type="EMBL" id="KKN72687.1"/>
    </source>
</evidence>
<organism evidence="9">
    <name type="scientific">marine sediment metagenome</name>
    <dbReference type="NCBI Taxonomy" id="412755"/>
    <lineage>
        <taxon>unclassified sequences</taxon>
        <taxon>metagenomes</taxon>
        <taxon>ecological metagenomes</taxon>
    </lineage>
</organism>
<evidence type="ECO:0000256" key="5">
    <source>
        <dbReference type="ARBA" id="ARBA00022747"/>
    </source>
</evidence>
<evidence type="ECO:0000256" key="6">
    <source>
        <dbReference type="ARBA" id="ARBA00023125"/>
    </source>
</evidence>
<comment type="catalytic activity">
    <reaction evidence="7">
        <text>a 2'-deoxyadenosine in DNA + S-adenosyl-L-methionine = an N(6)-methyl-2'-deoxyadenosine in DNA + S-adenosyl-L-homocysteine + H(+)</text>
        <dbReference type="Rhea" id="RHEA:15197"/>
        <dbReference type="Rhea" id="RHEA-COMP:12418"/>
        <dbReference type="Rhea" id="RHEA-COMP:12419"/>
        <dbReference type="ChEBI" id="CHEBI:15378"/>
        <dbReference type="ChEBI" id="CHEBI:57856"/>
        <dbReference type="ChEBI" id="CHEBI:59789"/>
        <dbReference type="ChEBI" id="CHEBI:90615"/>
        <dbReference type="ChEBI" id="CHEBI:90616"/>
        <dbReference type="EC" id="2.1.1.72"/>
    </reaction>
</comment>
<dbReference type="Pfam" id="PF07669">
    <property type="entry name" value="Eco57I"/>
    <property type="match status" value="1"/>
</dbReference>
<dbReference type="GO" id="GO:0032259">
    <property type="term" value="P:methylation"/>
    <property type="evidence" value="ECO:0007669"/>
    <property type="project" value="UniProtKB-KW"/>
</dbReference>
<evidence type="ECO:0000256" key="4">
    <source>
        <dbReference type="ARBA" id="ARBA00022691"/>
    </source>
</evidence>
<evidence type="ECO:0000256" key="3">
    <source>
        <dbReference type="ARBA" id="ARBA00022679"/>
    </source>
</evidence>